<feature type="domain" description="Fumarate reductase/succinate dehydrogenase flavoprotein-like C-terminal" evidence="12">
    <location>
        <begin position="449"/>
        <end position="559"/>
    </location>
</feature>
<dbReference type="InterPro" id="IPR027477">
    <property type="entry name" value="Succ_DH/fumarate_Rdtase_cat_sf"/>
</dbReference>
<dbReference type="GO" id="GO:0016627">
    <property type="term" value="F:oxidoreductase activity, acting on the CH-CH group of donors"/>
    <property type="evidence" value="ECO:0007669"/>
    <property type="project" value="InterPro"/>
</dbReference>
<dbReference type="GO" id="GO:0022900">
    <property type="term" value="P:electron transport chain"/>
    <property type="evidence" value="ECO:0007669"/>
    <property type="project" value="InterPro"/>
</dbReference>
<dbReference type="PANTHER" id="PTHR11632">
    <property type="entry name" value="SUCCINATE DEHYDROGENASE 2 FLAVOPROTEIN SUBUNIT"/>
    <property type="match status" value="1"/>
</dbReference>
<dbReference type="GO" id="GO:0050660">
    <property type="term" value="F:flavin adenine dinucleotide binding"/>
    <property type="evidence" value="ECO:0007669"/>
    <property type="project" value="InterPro"/>
</dbReference>
<evidence type="ECO:0000259" key="11">
    <source>
        <dbReference type="Pfam" id="PF00890"/>
    </source>
</evidence>
<evidence type="ECO:0000256" key="5">
    <source>
        <dbReference type="ARBA" id="ARBA00022630"/>
    </source>
</evidence>
<dbReference type="Pfam" id="PF00890">
    <property type="entry name" value="FAD_binding_2"/>
    <property type="match status" value="1"/>
</dbReference>
<dbReference type="Pfam" id="PF02910">
    <property type="entry name" value="Succ_DH_flav_C"/>
    <property type="match status" value="1"/>
</dbReference>
<evidence type="ECO:0000256" key="1">
    <source>
        <dbReference type="ARBA" id="ARBA00001974"/>
    </source>
</evidence>
<evidence type="ECO:0000256" key="4">
    <source>
        <dbReference type="ARBA" id="ARBA00022448"/>
    </source>
</evidence>
<evidence type="ECO:0008006" key="15">
    <source>
        <dbReference type="Google" id="ProtNLM"/>
    </source>
</evidence>
<keyword evidence="6" id="KW-0274">FAD</keyword>
<dbReference type="PANTHER" id="PTHR11632:SF51">
    <property type="entry name" value="SUCCINATE DEHYDROGENASE [UBIQUINONE] FLAVOPROTEIN SUBUNIT, MITOCHONDRIAL"/>
    <property type="match status" value="1"/>
</dbReference>
<evidence type="ECO:0000259" key="12">
    <source>
        <dbReference type="Pfam" id="PF02910"/>
    </source>
</evidence>
<keyword evidence="7" id="KW-0249">Electron transport</keyword>
<evidence type="ECO:0000256" key="8">
    <source>
        <dbReference type="ARBA" id="ARBA00023002"/>
    </source>
</evidence>
<dbReference type="Gene3D" id="3.50.50.60">
    <property type="entry name" value="FAD/NAD(P)-binding domain"/>
    <property type="match status" value="1"/>
</dbReference>
<evidence type="ECO:0000313" key="14">
    <source>
        <dbReference type="Proteomes" id="UP000176532"/>
    </source>
</evidence>
<name>A0A1F6M8N7_9BACT</name>
<keyword evidence="5" id="KW-0285">Flavoprotein</keyword>
<comment type="similarity">
    <text evidence="3">Belongs to the FAD-dependent oxidoreductase 2 family. FRD/SDH subfamily.</text>
</comment>
<dbReference type="InterPro" id="IPR014006">
    <property type="entry name" value="Succ_Dhase_FrdA_Gneg"/>
</dbReference>
<keyword evidence="9" id="KW-0472">Membrane</keyword>
<dbReference type="Gene3D" id="1.20.58.100">
    <property type="entry name" value="Fumarate reductase/succinate dehydrogenase flavoprotein-like, C-terminal domain"/>
    <property type="match status" value="1"/>
</dbReference>
<dbReference type="STRING" id="1798682.A3C15_00860"/>
<sequence>MEILKTEILVVGAGGAGLRAAIEASDHGAQVAVLSKSVLGKAHTVMAEGGIAAALGNADPKDNWKVHFRDTMVEGQMIADWDMVSALVQEVPERIKELEAWGALFDRDENGKIAQRAFGAHTYKRTCYVGDRIGLEILHTLEDQVIARNIEVRDEAIATKIIGSNDKNNNKNKNRIAGVICVDLKRGEVFAIQAKAIILATGGAGRLYKITSNSWETAGYGYALAFDAGAQLQDMEMIQFHPTGMVYPQSAAGLLVTEAVRGEGGILLNSKGERFMEKYDKKRMELSARDIVARAVYNEIKEGRGTAHGGAWLDITHKGANYIIKKLPSMYDQFNTFAHVDIKKEKMEVAPTAHYTMGGVKTNINCETSVAGLFVAGEAATGVHGANRLGGNSLADILVFGRRAGINAAKYSSKTEYAEMDKDEISEELKRMDAPFKSNGVHPSEIKKAAQKIMWEHAGIMKTEHGLRQALEGIEKLKTMKAHADGSLQYNLTWVEAIQAAGMLLVCEAIVRSALERKESRGAHYRSDFPKQDDKSWMVNIICRNMKGKMKLEKKPVPQMPEELKRLLP</sequence>
<evidence type="ECO:0000256" key="2">
    <source>
        <dbReference type="ARBA" id="ARBA00004170"/>
    </source>
</evidence>
<gene>
    <name evidence="13" type="ORF">A3C15_00860</name>
</gene>
<feature type="active site" description="Proton acceptor" evidence="10">
    <location>
        <position position="289"/>
    </location>
</feature>
<dbReference type="InterPro" id="IPR037099">
    <property type="entry name" value="Fum_R/Succ_DH_flav-like_C_sf"/>
</dbReference>
<dbReference type="Gene3D" id="3.90.700.10">
    <property type="entry name" value="Succinate dehydrogenase/fumarate reductase flavoprotein, catalytic domain"/>
    <property type="match status" value="1"/>
</dbReference>
<dbReference type="InterPro" id="IPR003953">
    <property type="entry name" value="FAD-dep_OxRdtase_2_FAD-bd"/>
</dbReference>
<comment type="caution">
    <text evidence="13">The sequence shown here is derived from an EMBL/GenBank/DDBJ whole genome shotgun (WGS) entry which is preliminary data.</text>
</comment>
<evidence type="ECO:0000256" key="3">
    <source>
        <dbReference type="ARBA" id="ARBA00008040"/>
    </source>
</evidence>
<feature type="domain" description="FAD-dependent oxidoreductase 2 FAD-binding" evidence="11">
    <location>
        <begin position="8"/>
        <end position="394"/>
    </location>
</feature>
<comment type="subcellular location">
    <subcellularLocation>
        <location evidence="2">Membrane</location>
        <topology evidence="2">Peripheral membrane protein</topology>
    </subcellularLocation>
</comment>
<dbReference type="GO" id="GO:0016020">
    <property type="term" value="C:membrane"/>
    <property type="evidence" value="ECO:0007669"/>
    <property type="project" value="UniProtKB-SubCell"/>
</dbReference>
<evidence type="ECO:0000256" key="6">
    <source>
        <dbReference type="ARBA" id="ARBA00022827"/>
    </source>
</evidence>
<comment type="cofactor">
    <cofactor evidence="1">
        <name>FAD</name>
        <dbReference type="ChEBI" id="CHEBI:57692"/>
    </cofactor>
</comment>
<proteinExistence type="inferred from homology"/>
<dbReference type="SUPFAM" id="SSF51905">
    <property type="entry name" value="FAD/NAD(P)-binding domain"/>
    <property type="match status" value="1"/>
</dbReference>
<dbReference type="InterPro" id="IPR015939">
    <property type="entry name" value="Fum_Rdtase/Succ_DH_flav-like_C"/>
</dbReference>
<dbReference type="AlphaFoldDB" id="A0A1F6M8N7"/>
<keyword evidence="4" id="KW-0813">Transport</keyword>
<dbReference type="PIRSF" id="PIRSF000171">
    <property type="entry name" value="SDHA_APRA_LASPO"/>
    <property type="match status" value="1"/>
</dbReference>
<dbReference type="InterPro" id="IPR036188">
    <property type="entry name" value="FAD/NAD-bd_sf"/>
</dbReference>
<evidence type="ECO:0000313" key="13">
    <source>
        <dbReference type="EMBL" id="OGH67995.1"/>
    </source>
</evidence>
<dbReference type="FunFam" id="3.90.700.10:FF:000005">
    <property type="entry name" value="Succinate dehydrogenase flavoprotein subunit"/>
    <property type="match status" value="1"/>
</dbReference>
<evidence type="ECO:0000256" key="9">
    <source>
        <dbReference type="ARBA" id="ARBA00023136"/>
    </source>
</evidence>
<dbReference type="PRINTS" id="PR00368">
    <property type="entry name" value="FADPNR"/>
</dbReference>
<organism evidence="13 14">
    <name type="scientific">Candidatus Magasanikbacteria bacterium RIFCSPHIGHO2_02_FULL_50_9b</name>
    <dbReference type="NCBI Taxonomy" id="1798682"/>
    <lineage>
        <taxon>Bacteria</taxon>
        <taxon>Candidatus Magasanikiibacteriota</taxon>
    </lineage>
</organism>
<reference evidence="13 14" key="1">
    <citation type="journal article" date="2016" name="Nat. Commun.">
        <title>Thousands of microbial genomes shed light on interconnected biogeochemical processes in an aquifer system.</title>
        <authorList>
            <person name="Anantharaman K."/>
            <person name="Brown C.T."/>
            <person name="Hug L.A."/>
            <person name="Sharon I."/>
            <person name="Castelle C.J."/>
            <person name="Probst A.J."/>
            <person name="Thomas B.C."/>
            <person name="Singh A."/>
            <person name="Wilkins M.J."/>
            <person name="Karaoz U."/>
            <person name="Brodie E.L."/>
            <person name="Williams K.H."/>
            <person name="Hubbard S.S."/>
            <person name="Banfield J.F."/>
        </authorList>
    </citation>
    <scope>NUCLEOTIDE SEQUENCE [LARGE SCALE GENOMIC DNA]</scope>
</reference>
<keyword evidence="8" id="KW-0560">Oxidoreductase</keyword>
<accession>A0A1F6M8N7</accession>
<dbReference type="Proteomes" id="UP000176532">
    <property type="component" value="Unassembled WGS sequence"/>
</dbReference>
<evidence type="ECO:0000256" key="10">
    <source>
        <dbReference type="PIRSR" id="PIRSR000171-1"/>
    </source>
</evidence>
<dbReference type="EMBL" id="MFQD01000022">
    <property type="protein sequence ID" value="OGH67995.1"/>
    <property type="molecule type" value="Genomic_DNA"/>
</dbReference>
<dbReference type="InterPro" id="IPR030664">
    <property type="entry name" value="SdhA/FrdA/AprA"/>
</dbReference>
<protein>
    <recommendedName>
        <fullName evidence="15">Fumarate reductase/succinate dehydrogenase flavoprotein subunit</fullName>
    </recommendedName>
</protein>
<dbReference type="SUPFAM" id="SSF56425">
    <property type="entry name" value="Succinate dehydrogenase/fumarate reductase flavoprotein, catalytic domain"/>
    <property type="match status" value="1"/>
</dbReference>
<dbReference type="NCBIfam" id="TIGR01812">
    <property type="entry name" value="sdhA_frdA_Gneg"/>
    <property type="match status" value="1"/>
</dbReference>
<evidence type="ECO:0000256" key="7">
    <source>
        <dbReference type="ARBA" id="ARBA00022982"/>
    </source>
</evidence>
<dbReference type="SUPFAM" id="SSF46977">
    <property type="entry name" value="Succinate dehydrogenase/fumarate reductase flavoprotein C-terminal domain"/>
    <property type="match status" value="1"/>
</dbReference>